<reference evidence="2 3" key="1">
    <citation type="submission" date="2018-06" db="EMBL/GenBank/DDBJ databases">
        <title>Genomic Encyclopedia of Type Strains, Phase IV (KMG-IV): sequencing the most valuable type-strain genomes for metagenomic binning, comparative biology and taxonomic classification.</title>
        <authorList>
            <person name="Goeker M."/>
        </authorList>
    </citation>
    <scope>NUCLEOTIDE SEQUENCE [LARGE SCALE GENOMIC DNA]</scope>
    <source>
        <strain evidence="2 3">DSM 44599</strain>
    </source>
</reference>
<dbReference type="OrthoDB" id="4534830at2"/>
<comment type="caution">
    <text evidence="2">The sequence shown here is derived from an EMBL/GenBank/DDBJ whole genome shotgun (WGS) entry which is preliminary data.</text>
</comment>
<evidence type="ECO:0000256" key="1">
    <source>
        <dbReference type="SAM" id="MobiDB-lite"/>
    </source>
</evidence>
<dbReference type="Proteomes" id="UP000252586">
    <property type="component" value="Unassembled WGS sequence"/>
</dbReference>
<organism evidence="2 3">
    <name type="scientific">Nocardia puris</name>
    <dbReference type="NCBI Taxonomy" id="208602"/>
    <lineage>
        <taxon>Bacteria</taxon>
        <taxon>Bacillati</taxon>
        <taxon>Actinomycetota</taxon>
        <taxon>Actinomycetes</taxon>
        <taxon>Mycobacteriales</taxon>
        <taxon>Nocardiaceae</taxon>
        <taxon>Nocardia</taxon>
    </lineage>
</organism>
<name>A0A366E4B3_9NOCA</name>
<feature type="compositionally biased region" description="Low complexity" evidence="1">
    <location>
        <begin position="498"/>
        <end position="510"/>
    </location>
</feature>
<feature type="region of interest" description="Disordered" evidence="1">
    <location>
        <begin position="100"/>
        <end position="683"/>
    </location>
</feature>
<feature type="compositionally biased region" description="Basic and acidic residues" evidence="1">
    <location>
        <begin position="439"/>
        <end position="448"/>
    </location>
</feature>
<proteinExistence type="predicted"/>
<accession>A0A366E4B3</accession>
<dbReference type="RefSeq" id="WP_067504207.1">
    <property type="nucleotide sequence ID" value="NZ_QNRE01000001.1"/>
</dbReference>
<evidence type="ECO:0000313" key="2">
    <source>
        <dbReference type="EMBL" id="RBO96344.1"/>
    </source>
</evidence>
<sequence length="683" mass="71214">MEHGQQGAESVGAILSGIAELLRDVSGRLDAVAAQVADDNGIETRLKKLEAWAFRTEQDVSALGARLEGADPAAETARHHLPRAESVSRLVEGARFEVPETAGEIAGDSGVPGSRAGRTRARAEGSRTVAVGDSGAGHADGRRGDPTGDTLSGHTQGRLGDSAGSSFPGRTRGRRADSAEGAPVGAEGHRAESTDGSVGPVDSLPAESTERSRAEQASGGGSATSNASRVEQVGTPNAPGREHSPGRWHDSGRETTPARPNDANAFQPFDIASGQGLDAVASGQADTGSARRLDSAQAQFENASGVRSEAADNRQLDSASARHTTAGHENISGRPLDTSPQHESSGRRDSATGRQLDTGAALASGPRHETNTGLRPSDSPARPETTPAEPHDAAPQQRAAPTQWREFTPAQNPQRDQRPDAAHRHEFAPAQQETTPVQRHGDATEFTHPDAPPPDAARVDSPGLTRSAPPLADGARTAAEHAGTSDAARPTRAERLRPSTPADAAPAATSRLTDDMIHSSAPAEPQSTDSFESGAVAARVESSPTPPAPALPRREPTAIPPALHDWMEPTISRPPLTTAPESNGHNQVPPNPDPPFANTYGYESVFEPVPPSGNGHHDTPISRPDANLTAPRPDRDDPAASQHRAPTEDNSHVDKLQAMLDELKRNPAGPFGRPLNSPSGEPA</sequence>
<protein>
    <submittedName>
        <fullName evidence="2">Uncharacterized protein</fullName>
    </submittedName>
</protein>
<dbReference type="AlphaFoldDB" id="A0A366E4B3"/>
<keyword evidence="3" id="KW-1185">Reference proteome</keyword>
<feature type="compositionally biased region" description="Basic and acidic residues" evidence="1">
    <location>
        <begin position="415"/>
        <end position="427"/>
    </location>
</feature>
<gene>
    <name evidence="2" type="ORF">DFR74_101359</name>
</gene>
<dbReference type="EMBL" id="QNRE01000001">
    <property type="protein sequence ID" value="RBO96344.1"/>
    <property type="molecule type" value="Genomic_DNA"/>
</dbReference>
<evidence type="ECO:0000313" key="3">
    <source>
        <dbReference type="Proteomes" id="UP000252586"/>
    </source>
</evidence>
<feature type="compositionally biased region" description="Basic and acidic residues" evidence="1">
    <location>
        <begin position="240"/>
        <end position="253"/>
    </location>
</feature>
<feature type="compositionally biased region" description="Polar residues" evidence="1">
    <location>
        <begin position="579"/>
        <end position="588"/>
    </location>
</feature>
<feature type="compositionally biased region" description="Basic and acidic residues" evidence="1">
    <location>
        <begin position="645"/>
        <end position="665"/>
    </location>
</feature>